<sequence>MNHVEVGRFEYAMGFLSKIIDRFGNSVTIERNIDGTPVAFVDSDGHRTGLLIDGRGDLVAVLYPDGGVLRFEYDDEHRMIAKIEPEGNRYDFHYSSLGRIDQVTDLEGGLWLYERTVEDGMPTTIRITAEGDTVKTQRYQNATGYITVHTDAAGGVKTTFKSDDNRYFETQYPCGTNIKQYGFIDPLNENRIMSKKIISTPSGREQEIFTPRILYKDQNGTLYRYVDYHSVSGGFGASLSVQIMDGLRLLRTGEGREIATEYDPQTLLTSRVSMAGLYDTRYQYDDHGRVTGITSGNRTIAYSYDSQGNVATVTDAQNRTTSYTYDSMDRVTSVTRPDESTVRFDWDKNGNLNVLTVPSNVDHGFSYNNVNKNVAYNPPLSSSYRYEYDRSRRLKRTIFPSGAAIENVYENGQLRRVKTPEGDVVMDYLCSSKIGTITMGTESLNYEYDGPLVTSLLQGGELNALLTFGYNETMQLESFGYAEGVEEFDYDSGGLLTTIGDFAIKRDAGNGLPLAVDDGTAYLEREFNGYGEVENQTLTVNGKAVGEVALTRDDVGRIIAKTEVIDGVTFEYQYEYDGFGRLTVVRDGTGSELERYTYGPQGERLTETNVLRGIVSRSFTYDDEDRLLTAGGAEYEFDADGFLTSKTDGSETTTYDYSSRGELKHVELPGGEVVEYRHDPMGRRVAKIMNGEVVEKYLWMGRTTLLAVYNGDGALKSRFLYADGRTPMGMIQDGETYYFAYDQVGSLRAVVDAEGSVVKTVRYDSFGNIIEDTNPELDVPFGFAGGLHDRDTGLVRFGYRDYDPDTGRWTAKDPIGFDGGDVNIYGYVCNHCCPVKPKEKRPNPPGFVLWNWCLSNSHKRRIWTWHTITQSFLNCYP</sequence>
<dbReference type="InterPro" id="IPR056823">
    <property type="entry name" value="TEN-like_YD-shell"/>
</dbReference>
<dbReference type="InterPro" id="IPR051216">
    <property type="entry name" value="Teneurin"/>
</dbReference>
<evidence type="ECO:0000256" key="1">
    <source>
        <dbReference type="ARBA" id="ARBA00022536"/>
    </source>
</evidence>
<keyword evidence="1" id="KW-0245">EGF-like domain</keyword>
<protein>
    <recommendedName>
        <fullName evidence="4">Teneurin-like YD-shell domain-containing protein</fullName>
    </recommendedName>
</protein>
<accession>A0A7M3MAD6</accession>
<keyword evidence="2" id="KW-0677">Repeat</keyword>
<dbReference type="NCBIfam" id="TIGR01643">
    <property type="entry name" value="YD_repeat_2x"/>
    <property type="match status" value="4"/>
</dbReference>
<dbReference type="PANTHER" id="PTHR11219">
    <property type="entry name" value="TENEURIN AND N-ACETYLGLUCOSAMINE-1-PHOSPHODIESTER ALPHA-N-ACETYLGLUCOSAMINIDASE"/>
    <property type="match status" value="1"/>
</dbReference>
<organism evidence="5 6">
    <name type="scientific">Oceanidesulfovibrio indonesiensis</name>
    <dbReference type="NCBI Taxonomy" id="54767"/>
    <lineage>
        <taxon>Bacteria</taxon>
        <taxon>Pseudomonadati</taxon>
        <taxon>Thermodesulfobacteriota</taxon>
        <taxon>Desulfovibrionia</taxon>
        <taxon>Desulfovibrionales</taxon>
        <taxon>Desulfovibrionaceae</taxon>
        <taxon>Oceanidesulfovibrio</taxon>
    </lineage>
</organism>
<dbReference type="Proteomes" id="UP000448292">
    <property type="component" value="Unassembled WGS sequence"/>
</dbReference>
<dbReference type="InterPro" id="IPR006530">
    <property type="entry name" value="YD"/>
</dbReference>
<dbReference type="OrthoDB" id="5458729at2"/>
<gene>
    <name evidence="5" type="ORF">DPQ33_18220</name>
</gene>
<dbReference type="PANTHER" id="PTHR11219:SF69">
    <property type="entry name" value="TENEURIN-A"/>
    <property type="match status" value="1"/>
</dbReference>
<feature type="domain" description="Teneurin-like YD-shell" evidence="4">
    <location>
        <begin position="12"/>
        <end position="814"/>
    </location>
</feature>
<name>A0A7M3MAD6_9BACT</name>
<dbReference type="Gene3D" id="2.180.10.10">
    <property type="entry name" value="RHS repeat-associated core"/>
    <property type="match status" value="2"/>
</dbReference>
<evidence type="ECO:0000259" key="4">
    <source>
        <dbReference type="Pfam" id="PF25023"/>
    </source>
</evidence>
<dbReference type="InterPro" id="IPR022385">
    <property type="entry name" value="Rhs_assc_core"/>
</dbReference>
<evidence type="ECO:0000313" key="5">
    <source>
        <dbReference type="EMBL" id="TVM13563.1"/>
    </source>
</evidence>
<comment type="caution">
    <text evidence="5">The sequence shown here is derived from an EMBL/GenBank/DDBJ whole genome shotgun (WGS) entry which is preliminary data.</text>
</comment>
<dbReference type="EMBL" id="QMIE01000036">
    <property type="protein sequence ID" value="TVM13563.1"/>
    <property type="molecule type" value="Genomic_DNA"/>
</dbReference>
<dbReference type="NCBIfam" id="TIGR03696">
    <property type="entry name" value="Rhs_assc_core"/>
    <property type="match status" value="1"/>
</dbReference>
<evidence type="ECO:0000313" key="6">
    <source>
        <dbReference type="Proteomes" id="UP000448292"/>
    </source>
</evidence>
<reference evidence="5 6" key="1">
    <citation type="submission" date="2018-06" db="EMBL/GenBank/DDBJ databases">
        <title>Complete genome of Desulfovibrio indonesiensis P37SLT.</title>
        <authorList>
            <person name="Crispim J.S."/>
            <person name="Vidigal P.M.P."/>
            <person name="Silva L.C.F."/>
            <person name="Laguardia C.N."/>
            <person name="Araujo L.C."/>
            <person name="Dias R.S."/>
            <person name="Sousa M.P."/>
            <person name="Paula S.O."/>
            <person name="Silva C."/>
        </authorList>
    </citation>
    <scope>NUCLEOTIDE SEQUENCE [LARGE SCALE GENOMIC DNA]</scope>
    <source>
        <strain evidence="5 6">P37SLT</strain>
    </source>
</reference>
<evidence type="ECO:0000256" key="2">
    <source>
        <dbReference type="ARBA" id="ARBA00022737"/>
    </source>
</evidence>
<evidence type="ECO:0000256" key="3">
    <source>
        <dbReference type="ARBA" id="ARBA00023157"/>
    </source>
</evidence>
<keyword evidence="3" id="KW-1015">Disulfide bond</keyword>
<proteinExistence type="predicted"/>
<keyword evidence="6" id="KW-1185">Reference proteome</keyword>
<dbReference type="AlphaFoldDB" id="A0A7M3MAD6"/>
<dbReference type="Pfam" id="PF25023">
    <property type="entry name" value="TEN_YD-shell"/>
    <property type="match status" value="1"/>
</dbReference>